<keyword evidence="1" id="KW-0812">Transmembrane</keyword>
<proteinExistence type="predicted"/>
<feature type="transmembrane region" description="Helical" evidence="1">
    <location>
        <begin position="184"/>
        <end position="206"/>
    </location>
</feature>
<feature type="transmembrane region" description="Helical" evidence="1">
    <location>
        <begin position="68"/>
        <end position="92"/>
    </location>
</feature>
<evidence type="ECO:0000313" key="3">
    <source>
        <dbReference type="Proteomes" id="UP000624709"/>
    </source>
</evidence>
<gene>
    <name evidence="2" type="ORF">Apa02nite_084510</name>
</gene>
<dbReference type="PROSITE" id="PS51257">
    <property type="entry name" value="PROKAR_LIPOPROTEIN"/>
    <property type="match status" value="1"/>
</dbReference>
<organism evidence="2 3">
    <name type="scientific">Actinoplanes palleronii</name>
    <dbReference type="NCBI Taxonomy" id="113570"/>
    <lineage>
        <taxon>Bacteria</taxon>
        <taxon>Bacillati</taxon>
        <taxon>Actinomycetota</taxon>
        <taxon>Actinomycetes</taxon>
        <taxon>Micromonosporales</taxon>
        <taxon>Micromonosporaceae</taxon>
        <taxon>Actinoplanes</taxon>
    </lineage>
</organism>
<reference evidence="2 3" key="1">
    <citation type="submission" date="2021-01" db="EMBL/GenBank/DDBJ databases">
        <title>Whole genome shotgun sequence of Actinoplanes palleronii NBRC 14916.</title>
        <authorList>
            <person name="Komaki H."/>
            <person name="Tamura T."/>
        </authorList>
    </citation>
    <scope>NUCLEOTIDE SEQUENCE [LARGE SCALE GENOMIC DNA]</scope>
    <source>
        <strain evidence="2 3">NBRC 14916</strain>
    </source>
</reference>
<feature type="transmembrane region" description="Helical" evidence="1">
    <location>
        <begin position="38"/>
        <end position="56"/>
    </location>
</feature>
<dbReference type="RefSeq" id="WP_203830063.1">
    <property type="nucleotide sequence ID" value="NZ_BAAATY010000050.1"/>
</dbReference>
<protein>
    <submittedName>
        <fullName evidence="2">Uncharacterized protein</fullName>
    </submittedName>
</protein>
<keyword evidence="3" id="KW-1185">Reference proteome</keyword>
<comment type="caution">
    <text evidence="2">The sequence shown here is derived from an EMBL/GenBank/DDBJ whole genome shotgun (WGS) entry which is preliminary data.</text>
</comment>
<dbReference type="Proteomes" id="UP000624709">
    <property type="component" value="Unassembled WGS sequence"/>
</dbReference>
<keyword evidence="1" id="KW-0472">Membrane</keyword>
<evidence type="ECO:0000256" key="1">
    <source>
        <dbReference type="SAM" id="Phobius"/>
    </source>
</evidence>
<feature type="transmembrane region" description="Helical" evidence="1">
    <location>
        <begin position="98"/>
        <end position="119"/>
    </location>
</feature>
<dbReference type="EMBL" id="BOMS01000141">
    <property type="protein sequence ID" value="GIE72343.1"/>
    <property type="molecule type" value="Genomic_DNA"/>
</dbReference>
<name>A0ABQ4BNT6_9ACTN</name>
<sequence>MTSALRRNAAVLVLAALAAGCAAIIWFVMPHDREVKSLGIFLFKLLPFVFATEALARLDVAFFRKYQLVRVLVPASFVVFFLYFVPKIFFYAEDHPTLYYHVLVLTPLIILSLTMAYRLGGGTPGNTRRIAAAMLLIMVSGAEDLAYLTVNNHTDPEWATIPETWTWASHIKVFLGHYPSKMEAYVFIAVHVVLALFVLAAPTRWFERLNPWRGRGAQPVTPAPAESSSVAAKV</sequence>
<accession>A0ABQ4BNT6</accession>
<keyword evidence="1" id="KW-1133">Transmembrane helix</keyword>
<evidence type="ECO:0000313" key="2">
    <source>
        <dbReference type="EMBL" id="GIE72343.1"/>
    </source>
</evidence>